<reference evidence="2 3" key="8">
    <citation type="journal article" date="2010" name="J. Virol.">
        <title>Microarray analysis of Paramecium bursaria chlorella virus 1 transcription.</title>
        <authorList>
            <person name="Yanai-Balser G.M."/>
            <person name="Duncan G.A."/>
            <person name="Eudy J.D."/>
            <person name="Wang D."/>
            <person name="Li X."/>
            <person name="Agarkova I.V."/>
            <person name="Dunigan D.D."/>
            <person name="Van Etten J.L."/>
        </authorList>
    </citation>
    <scope>NUCLEOTIDE SEQUENCE [LARGE SCALE GENOMIC DNA]</scope>
</reference>
<name>O41077_PBCV1</name>
<reference evidence="2 3" key="1">
    <citation type="journal article" date="1995" name="Virology">
        <title>Analysis of 45 kb of DNA located at the left end of the chlorella virus PBCV-1 genome.</title>
        <authorList>
            <person name="Lu Z."/>
            <person name="Li Y."/>
            <person name="Zhang Y."/>
            <person name="Kutish G.F."/>
            <person name="Rock D.L."/>
            <person name="Van Etten J.L."/>
        </authorList>
    </citation>
    <scope>NUCLEOTIDE SEQUENCE [LARGE SCALE GENOMIC DNA]</scope>
</reference>
<evidence type="ECO:0000313" key="3">
    <source>
        <dbReference type="Proteomes" id="UP000000862"/>
    </source>
</evidence>
<feature type="transmembrane region" description="Helical" evidence="1">
    <location>
        <begin position="7"/>
        <end position="25"/>
    </location>
</feature>
<reference evidence="2 3" key="2">
    <citation type="journal article" date="1995" name="Virology">
        <title>Analysis of 43 kb of the Chlorella virus PBCV-1 330-kb genome: map positions 45 to 88.</title>
        <authorList>
            <person name="Li Y."/>
            <person name="Lu Z."/>
            <person name="Burbank D.E."/>
            <person name="Kutish G.F."/>
            <person name="Rock D.L."/>
            <person name="Van Etten J.L."/>
        </authorList>
    </citation>
    <scope>NUCLEOTIDE SEQUENCE [LARGE SCALE GENOMIC DNA]</scope>
</reference>
<reference evidence="2 3" key="7">
    <citation type="journal article" date="2000" name="Virology">
        <title>Characterization of a beta-1,3-glucanase encoded by chlorella virus PBCV-1.</title>
        <authorList>
            <person name="Sun L."/>
            <person name="Gurnon J.R."/>
            <person name="Adams B.J."/>
            <person name="Graves M.V."/>
            <person name="Van Etten J.L."/>
        </authorList>
    </citation>
    <scope>NUCLEOTIDE SEQUENCE [LARGE SCALE GENOMIC DNA]</scope>
</reference>
<dbReference type="GeneID" id="918124"/>
<sequence>MQVNKTSLLLTFVFTFWIVLNYYHLELLVVLSSRVRLNELILVGLAANALKGLLLGVVVVLGKIDLNGPEEGDALKLNAFTGVL</sequence>
<reference evidence="2 3" key="6">
    <citation type="journal article" date="1999" name="Virology">
        <title>Chlorella virus PBCV-1 encodes a functional homospermidine synthase.</title>
        <authorList>
            <person name="Kaiser A."/>
            <person name="Vollmert M."/>
            <person name="Tholl D."/>
            <person name="Graves M.V."/>
            <person name="Gurnon J.R."/>
            <person name="Xing W."/>
            <person name="Lisec A.D."/>
            <person name="Nickerson K.W."/>
            <person name="Van Etten J.L."/>
        </authorList>
    </citation>
    <scope>NUCLEOTIDE SEQUENCE [LARGE SCALE GENOMIC DNA]</scope>
</reference>
<accession>O41077</accession>
<evidence type="ECO:0000256" key="1">
    <source>
        <dbReference type="SAM" id="Phobius"/>
    </source>
</evidence>
<reference evidence="2 3" key="4">
    <citation type="journal article" date="1996" name="Virology">
        <title>Analysis of 76 kb of the chlorella virus PBCV-1 330-kb genome: map positions 182 to 258.</title>
        <authorList>
            <person name="Kutish G.F."/>
            <person name="Li Y."/>
            <person name="Lu Z."/>
            <person name="Furuta M."/>
            <person name="Rock D.L."/>
            <person name="Van Etten J.L."/>
        </authorList>
    </citation>
    <scope>NUCLEOTIDE SEQUENCE [LARGE SCALE GENOMIC DNA]</scope>
</reference>
<dbReference type="KEGG" id="vg:918124"/>
<dbReference type="RefSeq" id="NP_048951.2">
    <property type="nucleotide sequence ID" value="NC_000852.5"/>
</dbReference>
<keyword evidence="1" id="KW-0812">Transmembrane</keyword>
<dbReference type="Proteomes" id="UP000000862">
    <property type="component" value="Segment"/>
</dbReference>
<organismHost>
    <name type="scientific">Chlorella</name>
    <dbReference type="NCBI Taxonomy" id="3071"/>
</organismHost>
<feature type="transmembrane region" description="Helical" evidence="1">
    <location>
        <begin position="40"/>
        <end position="61"/>
    </location>
</feature>
<keyword evidence="3" id="KW-1185">Reference proteome</keyword>
<proteinExistence type="predicted"/>
<keyword evidence="1" id="KW-0472">Membrane</keyword>
<evidence type="ECO:0000313" key="2">
    <source>
        <dbReference type="EMBL" id="AAC97018.2"/>
    </source>
</evidence>
<keyword evidence="1" id="KW-1133">Transmembrane helix</keyword>
<gene>
    <name evidence="2" type="primary">a595L</name>
</gene>
<reference evidence="2 3" key="5">
    <citation type="journal article" date="1997" name="Virology">
        <title>Analysis of 74 kb of DNA located at the right end of the 330-kb chlorella virus PBCV-1 genome.</title>
        <authorList>
            <person name="Li Y."/>
            <person name="Lu Z."/>
            <person name="Sun L."/>
            <person name="Ropp S."/>
            <person name="Kutish G.F."/>
            <person name="Rock D.L."/>
            <person name="Van Etten J.L."/>
        </authorList>
    </citation>
    <scope>NUCLEOTIDE SEQUENCE [LARGE SCALE GENOMIC DNA]</scope>
</reference>
<dbReference type="EMBL" id="JF411744">
    <property type="protein sequence ID" value="AAC97018.2"/>
    <property type="molecule type" value="Genomic_DNA"/>
</dbReference>
<protein>
    <submittedName>
        <fullName evidence="2">Uncharacterized protein</fullName>
    </submittedName>
</protein>
<reference evidence="2 3" key="3">
    <citation type="journal article" date="1996" name="Virology">
        <title>Analysis of 94 kb of the chlorella virus PBCV-1 330-kb genome: map positions 88 to 182.</title>
        <authorList>
            <person name="Lu Z."/>
            <person name="Li Y."/>
            <person name="Que Q."/>
            <person name="Kutish G.F."/>
            <person name="Rock D.L."/>
            <person name="Van Etten J.L."/>
        </authorList>
    </citation>
    <scope>NUCLEOTIDE SEQUENCE [LARGE SCALE GENOMIC DNA]</scope>
</reference>
<organism evidence="2 3">
    <name type="scientific">Paramecium bursaria Chlorella virus 1</name>
    <name type="common">PBCV-1</name>
    <dbReference type="NCBI Taxonomy" id="10506"/>
    <lineage>
        <taxon>Viruses</taxon>
        <taxon>Varidnaviria</taxon>
        <taxon>Bamfordvirae</taxon>
        <taxon>Nucleocytoviricota</taxon>
        <taxon>Megaviricetes</taxon>
        <taxon>Algavirales</taxon>
        <taxon>Phycodnaviridae</taxon>
        <taxon>Chlorovirus</taxon>
        <taxon>Chlorovirus vanettense</taxon>
    </lineage>
</organism>